<organism evidence="1 2">
    <name type="scientific">Haloquadratum walsbyi J07HQW2</name>
    <dbReference type="NCBI Taxonomy" id="1238425"/>
    <lineage>
        <taxon>Archaea</taxon>
        <taxon>Methanobacteriati</taxon>
        <taxon>Methanobacteriota</taxon>
        <taxon>Stenosarchaea group</taxon>
        <taxon>Halobacteria</taxon>
        <taxon>Halobacteriales</taxon>
        <taxon>Haloferacaceae</taxon>
        <taxon>Haloquadratum</taxon>
    </lineage>
</organism>
<dbReference type="STRING" id="1238425.J07HQW2_00366"/>
<accession>U1PJU7</accession>
<gene>
    <name evidence="1" type="ORF">J07HQW2_00366</name>
</gene>
<dbReference type="PROSITE" id="PS51257">
    <property type="entry name" value="PROKAR_LIPOPROTEIN"/>
    <property type="match status" value="1"/>
</dbReference>
<proteinExistence type="predicted"/>
<dbReference type="AlphaFoldDB" id="U1PJU7"/>
<evidence type="ECO:0000313" key="2">
    <source>
        <dbReference type="Proteomes" id="UP000030710"/>
    </source>
</evidence>
<dbReference type="Proteomes" id="UP000030710">
    <property type="component" value="Unassembled WGS sequence"/>
</dbReference>
<sequence>MQRRQFMTVVSVGLLSGTGAGCLLRPNPQDATVNIAPASVDEDASAVLYADFPQAEQEIAQTTLTEGFYHVCSSGHAPVVCPAIRSRRLCRGLISHVQNRYVWVVDSDYRHTASVNCPIT</sequence>
<dbReference type="EMBL" id="KE356561">
    <property type="protein sequence ID" value="ERG93932.1"/>
    <property type="molecule type" value="Genomic_DNA"/>
</dbReference>
<evidence type="ECO:0000313" key="1">
    <source>
        <dbReference type="EMBL" id="ERG93932.1"/>
    </source>
</evidence>
<dbReference type="HOGENOM" id="CLU_2044374_0_0_2"/>
<protein>
    <submittedName>
        <fullName evidence="1">Uncharacterized protein</fullName>
    </submittedName>
</protein>
<name>U1PJU7_9EURY</name>
<reference evidence="1 2" key="1">
    <citation type="journal article" date="2013" name="PLoS ONE">
        <title>Assembly-driven community genomics of a hypersaline microbial ecosystem.</title>
        <authorList>
            <person name="Podell S."/>
            <person name="Ugalde J.A."/>
            <person name="Narasingarao P."/>
            <person name="Banfield J.F."/>
            <person name="Heidelberg K.B."/>
            <person name="Allen E.E."/>
        </authorList>
    </citation>
    <scope>NUCLEOTIDE SEQUENCE [LARGE SCALE GENOMIC DNA]</scope>
    <source>
        <strain evidence="2">J07HQW2</strain>
    </source>
</reference>
<dbReference type="RefSeq" id="WP_021053426.1">
    <property type="nucleotide sequence ID" value="NZ_KE356561.1"/>
</dbReference>